<evidence type="ECO:0000256" key="1">
    <source>
        <dbReference type="SAM" id="Phobius"/>
    </source>
</evidence>
<dbReference type="EMBL" id="BAABAL010000005">
    <property type="protein sequence ID" value="GAA3991827.1"/>
    <property type="molecule type" value="Genomic_DNA"/>
</dbReference>
<gene>
    <name evidence="3" type="ORF">GCM10022247_08560</name>
</gene>
<proteinExistence type="predicted"/>
<accession>A0ABP7R3V0</accession>
<dbReference type="RefSeq" id="WP_344871189.1">
    <property type="nucleotide sequence ID" value="NZ_BAABAL010000005.1"/>
</dbReference>
<evidence type="ECO:0000313" key="3">
    <source>
        <dbReference type="EMBL" id="GAA3991827.1"/>
    </source>
</evidence>
<keyword evidence="1" id="KW-0812">Transmembrane</keyword>
<evidence type="ECO:0000313" key="4">
    <source>
        <dbReference type="Proteomes" id="UP001501747"/>
    </source>
</evidence>
<keyword evidence="1" id="KW-1133">Transmembrane helix</keyword>
<keyword evidence="4" id="KW-1185">Reference proteome</keyword>
<evidence type="ECO:0000259" key="2">
    <source>
        <dbReference type="Pfam" id="PF08044"/>
    </source>
</evidence>
<reference evidence="4" key="1">
    <citation type="journal article" date="2019" name="Int. J. Syst. Evol. Microbiol.">
        <title>The Global Catalogue of Microorganisms (GCM) 10K type strain sequencing project: providing services to taxonomists for standard genome sequencing and annotation.</title>
        <authorList>
            <consortium name="The Broad Institute Genomics Platform"/>
            <consortium name="The Broad Institute Genome Sequencing Center for Infectious Disease"/>
            <person name="Wu L."/>
            <person name="Ma J."/>
        </authorList>
    </citation>
    <scope>NUCLEOTIDE SEQUENCE [LARGE SCALE GENOMIC DNA]</scope>
    <source>
        <strain evidence="4">JCM 17342</strain>
    </source>
</reference>
<dbReference type="Pfam" id="PF08044">
    <property type="entry name" value="DUF1707"/>
    <property type="match status" value="1"/>
</dbReference>
<organism evidence="3 4">
    <name type="scientific">Allokutzneria multivorans</name>
    <dbReference type="NCBI Taxonomy" id="1142134"/>
    <lineage>
        <taxon>Bacteria</taxon>
        <taxon>Bacillati</taxon>
        <taxon>Actinomycetota</taxon>
        <taxon>Actinomycetes</taxon>
        <taxon>Pseudonocardiales</taxon>
        <taxon>Pseudonocardiaceae</taxon>
        <taxon>Allokutzneria</taxon>
    </lineage>
</organism>
<comment type="caution">
    <text evidence="3">The sequence shown here is derived from an EMBL/GenBank/DDBJ whole genome shotgun (WGS) entry which is preliminary data.</text>
</comment>
<dbReference type="InterPro" id="IPR012551">
    <property type="entry name" value="DUF1707_SHOCT-like"/>
</dbReference>
<protein>
    <recommendedName>
        <fullName evidence="2">DUF1707 domain-containing protein</fullName>
    </recommendedName>
</protein>
<keyword evidence="1" id="KW-0472">Membrane</keyword>
<name>A0ABP7R3V0_9PSEU</name>
<dbReference type="Proteomes" id="UP001501747">
    <property type="component" value="Unassembled WGS sequence"/>
</dbReference>
<feature type="transmembrane region" description="Helical" evidence="1">
    <location>
        <begin position="102"/>
        <end position="122"/>
    </location>
</feature>
<sequence>MGDSSSPDIRIGDVERADAQRLLNEHLTAGRLTPEEYGDRATQAAGARTQGDLIRLFTDLPAPHPAFGVPRAVDVHTPPPPPVSYAPRIEHPPPAKRGPSTWMIAAVTVPIIVLGVVVTILGTFGSSSFVIGLVVVGVVLLLLFGGG</sequence>
<feature type="transmembrane region" description="Helical" evidence="1">
    <location>
        <begin position="128"/>
        <end position="146"/>
    </location>
</feature>
<feature type="domain" description="DUF1707" evidence="2">
    <location>
        <begin position="9"/>
        <end position="61"/>
    </location>
</feature>